<dbReference type="RefSeq" id="WP_104830849.1">
    <property type="nucleotide sequence ID" value="NZ_PJCH01000011.1"/>
</dbReference>
<dbReference type="EMBL" id="PJCH01000011">
    <property type="protein sequence ID" value="PQA86731.1"/>
    <property type="molecule type" value="Genomic_DNA"/>
</dbReference>
<evidence type="ECO:0000313" key="3">
    <source>
        <dbReference type="Proteomes" id="UP000239504"/>
    </source>
</evidence>
<dbReference type="Proteomes" id="UP000239504">
    <property type="component" value="Unassembled WGS sequence"/>
</dbReference>
<evidence type="ECO:0008006" key="4">
    <source>
        <dbReference type="Google" id="ProtNLM"/>
    </source>
</evidence>
<reference evidence="2 3" key="1">
    <citation type="submission" date="2017-12" db="EMBL/GenBank/DDBJ databases">
        <authorList>
            <person name="Hurst M.R.H."/>
        </authorList>
    </citation>
    <scope>NUCLEOTIDE SEQUENCE [LARGE SCALE GENOMIC DNA]</scope>
    <source>
        <strain evidence="2 3">SY-3-19</strain>
    </source>
</reference>
<dbReference type="OrthoDB" id="7877314at2"/>
<keyword evidence="1" id="KW-0472">Membrane</keyword>
<organism evidence="2 3">
    <name type="scientific">Hyphococcus luteus</name>
    <dbReference type="NCBI Taxonomy" id="2058213"/>
    <lineage>
        <taxon>Bacteria</taxon>
        <taxon>Pseudomonadati</taxon>
        <taxon>Pseudomonadota</taxon>
        <taxon>Alphaproteobacteria</taxon>
        <taxon>Parvularculales</taxon>
        <taxon>Parvularculaceae</taxon>
        <taxon>Hyphococcus</taxon>
    </lineage>
</organism>
<dbReference type="AlphaFoldDB" id="A0A2S7K2L8"/>
<keyword evidence="1" id="KW-1133">Transmembrane helix</keyword>
<keyword evidence="1" id="KW-0812">Transmembrane</keyword>
<accession>A0A2S7K2L8</accession>
<keyword evidence="3" id="KW-1185">Reference proteome</keyword>
<protein>
    <recommendedName>
        <fullName evidence="4">DUF4149 domain-containing protein</fullName>
    </recommendedName>
</protein>
<evidence type="ECO:0000256" key="1">
    <source>
        <dbReference type="SAM" id="Phobius"/>
    </source>
</evidence>
<comment type="caution">
    <text evidence="2">The sequence shown here is derived from an EMBL/GenBank/DDBJ whole genome shotgun (WGS) entry which is preliminary data.</text>
</comment>
<feature type="transmembrane region" description="Helical" evidence="1">
    <location>
        <begin position="84"/>
        <end position="106"/>
    </location>
</feature>
<sequence length="108" mass="12030">MMRRAAFFVIWVCAALWVIFALQGVISYLMLEPADSGFTRGLNRVMAFFRWELLALAPAVIGYVTGRRASFGDLTKHAARTPLWLSGGFFLAVLILFIVTIIVARFSG</sequence>
<gene>
    <name evidence="2" type="ORF">CW354_14675</name>
</gene>
<name>A0A2S7K2L8_9PROT</name>
<evidence type="ECO:0000313" key="2">
    <source>
        <dbReference type="EMBL" id="PQA86731.1"/>
    </source>
</evidence>
<proteinExistence type="predicted"/>
<feature type="transmembrane region" description="Helical" evidence="1">
    <location>
        <begin position="45"/>
        <end position="64"/>
    </location>
</feature>